<accession>A0A7E4UR58</accession>
<organism evidence="1 2">
    <name type="scientific">Panagrellus redivivus</name>
    <name type="common">Microworm</name>
    <dbReference type="NCBI Taxonomy" id="6233"/>
    <lineage>
        <taxon>Eukaryota</taxon>
        <taxon>Metazoa</taxon>
        <taxon>Ecdysozoa</taxon>
        <taxon>Nematoda</taxon>
        <taxon>Chromadorea</taxon>
        <taxon>Rhabditida</taxon>
        <taxon>Tylenchina</taxon>
        <taxon>Panagrolaimomorpha</taxon>
        <taxon>Panagrolaimoidea</taxon>
        <taxon>Panagrolaimidae</taxon>
        <taxon>Panagrellus</taxon>
    </lineage>
</organism>
<dbReference type="WBParaSite" id="Pan_g1180.t1">
    <property type="protein sequence ID" value="Pan_g1180.t1"/>
    <property type="gene ID" value="Pan_g1180"/>
</dbReference>
<dbReference type="AlphaFoldDB" id="A0A7E4UR58"/>
<dbReference type="Proteomes" id="UP000492821">
    <property type="component" value="Unassembled WGS sequence"/>
</dbReference>
<evidence type="ECO:0000313" key="1">
    <source>
        <dbReference type="Proteomes" id="UP000492821"/>
    </source>
</evidence>
<evidence type="ECO:0000313" key="2">
    <source>
        <dbReference type="WBParaSite" id="Pan_g1180.t1"/>
    </source>
</evidence>
<keyword evidence="1" id="KW-1185">Reference proteome</keyword>
<reference evidence="1" key="1">
    <citation type="journal article" date="2013" name="Genetics">
        <title>The draft genome and transcriptome of Panagrellus redivivus are shaped by the harsh demands of a free-living lifestyle.</title>
        <authorList>
            <person name="Srinivasan J."/>
            <person name="Dillman A.R."/>
            <person name="Macchietto M.G."/>
            <person name="Heikkinen L."/>
            <person name="Lakso M."/>
            <person name="Fracchia K.M."/>
            <person name="Antoshechkin I."/>
            <person name="Mortazavi A."/>
            <person name="Wong G."/>
            <person name="Sternberg P.W."/>
        </authorList>
    </citation>
    <scope>NUCLEOTIDE SEQUENCE [LARGE SCALE GENOMIC DNA]</scope>
    <source>
        <strain evidence="1">MT8872</strain>
    </source>
</reference>
<reference evidence="2" key="2">
    <citation type="submission" date="2020-10" db="UniProtKB">
        <authorList>
            <consortium name="WormBaseParasite"/>
        </authorList>
    </citation>
    <scope>IDENTIFICATION</scope>
</reference>
<proteinExistence type="predicted"/>
<sequence>MDFIKILFGMQPTPANASGTSFKTIPNDSAALASSTTISSDDCSFVNVPPQLDSDDSDNYHMAAVSAYSDAQNTLDDPEFDPIEFTPATLSDDCWARILDIVAKAEMEMSLTNDNSYELEHGAFTRSEDVGGNVSNALFEYADFKPHRNSTPSRAH</sequence>
<name>A0A7E4UR58_PANRE</name>
<protein>
    <submittedName>
        <fullName evidence="2">Integrase, catalytic region, zinc finger, CCHC-type, peptidase aspartic, catalytic</fullName>
    </submittedName>
</protein>